<dbReference type="InterPro" id="IPR035906">
    <property type="entry name" value="MetI-like_sf"/>
</dbReference>
<feature type="domain" description="ABC transmembrane type-1" evidence="8">
    <location>
        <begin position="121"/>
        <end position="325"/>
    </location>
</feature>
<dbReference type="EMBL" id="CP001047">
    <property type="protein sequence ID" value="ACF07267.1"/>
    <property type="molecule type" value="Genomic_DNA"/>
</dbReference>
<dbReference type="RefSeq" id="WP_012498224.1">
    <property type="nucleotide sequence ID" value="NC_011025.1"/>
</dbReference>
<dbReference type="eggNOG" id="COG0601">
    <property type="taxonomic scope" value="Bacteria"/>
</dbReference>
<accession>B3PML5</accession>
<keyword evidence="5 7" id="KW-1133">Transmembrane helix</keyword>
<dbReference type="HOGENOM" id="CLU_036879_1_2_14"/>
<reference evidence="9 10" key="1">
    <citation type="journal article" date="2008" name="Infect. Immun.">
        <title>Genome of Mycoplasma arthritidis.</title>
        <authorList>
            <person name="Dybvig K."/>
            <person name="Zuhua C."/>
            <person name="Lao P."/>
            <person name="Jordan D.S."/>
            <person name="French C.T."/>
            <person name="Tu A.H."/>
            <person name="Loraine A.E."/>
        </authorList>
    </citation>
    <scope>NUCLEOTIDE SEQUENCE [LARGE SCALE GENOMIC DNA]</scope>
    <source>
        <strain evidence="9 10">158L3-1</strain>
    </source>
</reference>
<dbReference type="GO" id="GO:0055085">
    <property type="term" value="P:transmembrane transport"/>
    <property type="evidence" value="ECO:0007669"/>
    <property type="project" value="InterPro"/>
</dbReference>
<dbReference type="CDD" id="cd06261">
    <property type="entry name" value="TM_PBP2"/>
    <property type="match status" value="1"/>
</dbReference>
<evidence type="ECO:0000313" key="10">
    <source>
        <dbReference type="Proteomes" id="UP000008812"/>
    </source>
</evidence>
<gene>
    <name evidence="9" type="primary">oppB1</name>
    <name evidence="9" type="ordered locus">MARTH_orf402</name>
</gene>
<evidence type="ECO:0000256" key="6">
    <source>
        <dbReference type="ARBA" id="ARBA00023136"/>
    </source>
</evidence>
<proteinExistence type="inferred from homology"/>
<comment type="subcellular location">
    <subcellularLocation>
        <location evidence="1 7">Cell membrane</location>
        <topology evidence="1 7">Multi-pass membrane protein</topology>
    </subcellularLocation>
</comment>
<dbReference type="PANTHER" id="PTHR30465:SF0">
    <property type="entry name" value="OLIGOPEPTIDE TRANSPORT SYSTEM PERMEASE PROTEIN APPB"/>
    <property type="match status" value="1"/>
</dbReference>
<evidence type="ECO:0000256" key="3">
    <source>
        <dbReference type="ARBA" id="ARBA00022475"/>
    </source>
</evidence>
<feature type="transmembrane region" description="Helical" evidence="7">
    <location>
        <begin position="160"/>
        <end position="187"/>
    </location>
</feature>
<evidence type="ECO:0000256" key="5">
    <source>
        <dbReference type="ARBA" id="ARBA00022989"/>
    </source>
</evidence>
<evidence type="ECO:0000256" key="4">
    <source>
        <dbReference type="ARBA" id="ARBA00022692"/>
    </source>
</evidence>
<keyword evidence="4 7" id="KW-0812">Transmembrane</keyword>
<comment type="similarity">
    <text evidence="7">Belongs to the binding-protein-dependent transport system permease family.</text>
</comment>
<dbReference type="KEGG" id="mat:MARTH_orf402"/>
<dbReference type="AlphaFoldDB" id="B3PML5"/>
<evidence type="ECO:0000259" key="8">
    <source>
        <dbReference type="PROSITE" id="PS50928"/>
    </source>
</evidence>
<dbReference type="STRING" id="243272.MARTH_orf402"/>
<evidence type="ECO:0000313" key="9">
    <source>
        <dbReference type="EMBL" id="ACF07267.1"/>
    </source>
</evidence>
<dbReference type="Proteomes" id="UP000008812">
    <property type="component" value="Chromosome"/>
</dbReference>
<keyword evidence="6 7" id="KW-0472">Membrane</keyword>
<dbReference type="InterPro" id="IPR000515">
    <property type="entry name" value="MetI-like"/>
</dbReference>
<dbReference type="Pfam" id="PF00528">
    <property type="entry name" value="BPD_transp_1"/>
    <property type="match status" value="1"/>
</dbReference>
<evidence type="ECO:0000256" key="7">
    <source>
        <dbReference type="RuleBase" id="RU363032"/>
    </source>
</evidence>
<keyword evidence="3" id="KW-1003">Cell membrane</keyword>
<dbReference type="PROSITE" id="PS50928">
    <property type="entry name" value="ABC_TM1"/>
    <property type="match status" value="1"/>
</dbReference>
<sequence length="379" mass="42241">MFKYIRQRILFALLALIIISLFSYVLVAAFAPNPVRALAEKLVSSPTNHRTYDEILKELEVQNGIRYGTLAEPGEYVPILVRYFKYIGNIFRGNWGAIINPDNNPNPGEYDTIPKLFFTPLKYSILVSAPAFLFSSVIGTSLGIYSGYKRGKLFDSFTNIFVLIFIALPSFIIAPIAITIAASMGILPEVPDLSSGLSGGAIFVAYLPPIIVVTLGSLAIYTTYSRNQVITVLTSNYVLIAKSKGLSPKQIFFKYVLRNISIPIFALVFPSFLGLISGSIIVERFWNIKGTSQVIVYAFPSGEINIVMFSVLFFTLLSLVSEIITDISYAILDPRITYGVASKKNYWAFYKAYLFRKKLIKELLKSEVQTTNEKGIKNA</sequence>
<evidence type="ECO:0000256" key="2">
    <source>
        <dbReference type="ARBA" id="ARBA00022448"/>
    </source>
</evidence>
<name>B3PML5_META1</name>
<feature type="transmembrane region" description="Helical" evidence="7">
    <location>
        <begin position="294"/>
        <end position="320"/>
    </location>
</feature>
<protein>
    <submittedName>
        <fullName evidence="9">Oligopeptide ABC transporter permease protein</fullName>
    </submittedName>
</protein>
<dbReference type="GO" id="GO:0005886">
    <property type="term" value="C:plasma membrane"/>
    <property type="evidence" value="ECO:0007669"/>
    <property type="project" value="UniProtKB-SubCell"/>
</dbReference>
<dbReference type="Gene3D" id="1.10.3720.10">
    <property type="entry name" value="MetI-like"/>
    <property type="match status" value="1"/>
</dbReference>
<feature type="transmembrane region" description="Helical" evidence="7">
    <location>
        <begin position="260"/>
        <end position="282"/>
    </location>
</feature>
<keyword evidence="10" id="KW-1185">Reference proteome</keyword>
<dbReference type="SUPFAM" id="SSF161098">
    <property type="entry name" value="MetI-like"/>
    <property type="match status" value="1"/>
</dbReference>
<evidence type="ECO:0000256" key="1">
    <source>
        <dbReference type="ARBA" id="ARBA00004651"/>
    </source>
</evidence>
<feature type="transmembrane region" description="Helical" evidence="7">
    <location>
        <begin position="125"/>
        <end position="148"/>
    </location>
</feature>
<feature type="transmembrane region" description="Helical" evidence="7">
    <location>
        <begin position="199"/>
        <end position="221"/>
    </location>
</feature>
<keyword evidence="2 7" id="KW-0813">Transport</keyword>
<dbReference type="PANTHER" id="PTHR30465">
    <property type="entry name" value="INNER MEMBRANE ABC TRANSPORTER"/>
    <property type="match status" value="1"/>
</dbReference>
<organism evidence="9 10">
    <name type="scientific">Metamycoplasma arthritidis (strain 158L3-1)</name>
    <name type="common">Mycoplasma arthritidis</name>
    <dbReference type="NCBI Taxonomy" id="243272"/>
    <lineage>
        <taxon>Bacteria</taxon>
        <taxon>Bacillati</taxon>
        <taxon>Mycoplasmatota</taxon>
        <taxon>Mycoplasmoidales</taxon>
        <taxon>Metamycoplasmataceae</taxon>
        <taxon>Metamycoplasma</taxon>
    </lineage>
</organism>